<evidence type="ECO:0000313" key="3">
    <source>
        <dbReference type="Proteomes" id="UP000254968"/>
    </source>
</evidence>
<protein>
    <submittedName>
        <fullName evidence="2">Uncharacterized protein</fullName>
    </submittedName>
</protein>
<sequence length="128" mass="15061">MKENKKYSSHHSEFISTNHKKNSKKTKKVKKHVPKFLKWLKKRIESGNRKFALDSQELIITKPSHANPNILFILPEVLEQYDNYSGISAKLMQLELKKKLMITFDYTIVRNKSIIEVFPINFLDLNSV</sequence>
<evidence type="ECO:0000313" key="2">
    <source>
        <dbReference type="EMBL" id="STX27528.1"/>
    </source>
</evidence>
<feature type="compositionally biased region" description="Basic residues" evidence="1">
    <location>
        <begin position="18"/>
        <end position="30"/>
    </location>
</feature>
<dbReference type="EMBL" id="UGNV01000001">
    <property type="protein sequence ID" value="STX27528.1"/>
    <property type="molecule type" value="Genomic_DNA"/>
</dbReference>
<name>A0A378HX86_9GAMM</name>
<dbReference type="AlphaFoldDB" id="A0A378HX86"/>
<feature type="compositionally biased region" description="Basic and acidic residues" evidence="1">
    <location>
        <begin position="1"/>
        <end position="13"/>
    </location>
</feature>
<feature type="region of interest" description="Disordered" evidence="1">
    <location>
        <begin position="1"/>
        <end position="30"/>
    </location>
</feature>
<dbReference type="Proteomes" id="UP000254968">
    <property type="component" value="Unassembled WGS sequence"/>
</dbReference>
<gene>
    <name evidence="2" type="ORF">NCTC13315_00034</name>
</gene>
<proteinExistence type="predicted"/>
<reference evidence="2 3" key="1">
    <citation type="submission" date="2018-06" db="EMBL/GenBank/DDBJ databases">
        <authorList>
            <consortium name="Pathogen Informatics"/>
            <person name="Doyle S."/>
        </authorList>
    </citation>
    <scope>NUCLEOTIDE SEQUENCE [LARGE SCALE GENOMIC DNA]</scope>
    <source>
        <strain evidence="2 3">NCTC13315</strain>
    </source>
</reference>
<evidence type="ECO:0000256" key="1">
    <source>
        <dbReference type="SAM" id="MobiDB-lite"/>
    </source>
</evidence>
<organism evidence="2 3">
    <name type="scientific">Legionella beliardensis</name>
    <dbReference type="NCBI Taxonomy" id="91822"/>
    <lineage>
        <taxon>Bacteria</taxon>
        <taxon>Pseudomonadati</taxon>
        <taxon>Pseudomonadota</taxon>
        <taxon>Gammaproteobacteria</taxon>
        <taxon>Legionellales</taxon>
        <taxon>Legionellaceae</taxon>
        <taxon>Legionella</taxon>
    </lineage>
</organism>
<accession>A0A378HX86</accession>
<keyword evidence="3" id="KW-1185">Reference proteome</keyword>
<dbReference type="RefSeq" id="WP_115301335.1">
    <property type="nucleotide sequence ID" value="NZ_CAAAHO010000003.1"/>
</dbReference>